<dbReference type="AlphaFoldDB" id="A0A0C9X816"/>
<organism evidence="1 2">
    <name type="scientific">Laccaria amethystina LaAM-08-1</name>
    <dbReference type="NCBI Taxonomy" id="1095629"/>
    <lineage>
        <taxon>Eukaryota</taxon>
        <taxon>Fungi</taxon>
        <taxon>Dikarya</taxon>
        <taxon>Basidiomycota</taxon>
        <taxon>Agaricomycotina</taxon>
        <taxon>Agaricomycetes</taxon>
        <taxon>Agaricomycetidae</taxon>
        <taxon>Agaricales</taxon>
        <taxon>Agaricineae</taxon>
        <taxon>Hydnangiaceae</taxon>
        <taxon>Laccaria</taxon>
    </lineage>
</organism>
<sequence length="132" mass="14854">MTLKLFYGDVKNSDREEIQPPAKEKCGLKNKIQHLKEQQALKLQLLSWCTEASQNDPLAAVRPPTSILDNHGIKMLATLHPNNIRNTSQVVQALGETDEWDDEWSKKILTVIQTYDNKLKGGQKAAATMEKA</sequence>
<evidence type="ECO:0000313" key="2">
    <source>
        <dbReference type="Proteomes" id="UP000054477"/>
    </source>
</evidence>
<protein>
    <submittedName>
        <fullName evidence="1">Uncharacterized protein</fullName>
    </submittedName>
</protein>
<gene>
    <name evidence="1" type="ORF">K443DRAFT_122470</name>
</gene>
<keyword evidence="2" id="KW-1185">Reference proteome</keyword>
<reference evidence="2" key="2">
    <citation type="submission" date="2015-01" db="EMBL/GenBank/DDBJ databases">
        <title>Evolutionary Origins and Diversification of the Mycorrhizal Mutualists.</title>
        <authorList>
            <consortium name="DOE Joint Genome Institute"/>
            <consortium name="Mycorrhizal Genomics Consortium"/>
            <person name="Kohler A."/>
            <person name="Kuo A."/>
            <person name="Nagy L.G."/>
            <person name="Floudas D."/>
            <person name="Copeland A."/>
            <person name="Barry K.W."/>
            <person name="Cichocki N."/>
            <person name="Veneault-Fourrey C."/>
            <person name="LaButti K."/>
            <person name="Lindquist E.A."/>
            <person name="Lipzen A."/>
            <person name="Lundell T."/>
            <person name="Morin E."/>
            <person name="Murat C."/>
            <person name="Riley R."/>
            <person name="Ohm R."/>
            <person name="Sun H."/>
            <person name="Tunlid A."/>
            <person name="Henrissat B."/>
            <person name="Grigoriev I.V."/>
            <person name="Hibbett D.S."/>
            <person name="Martin F."/>
        </authorList>
    </citation>
    <scope>NUCLEOTIDE SEQUENCE [LARGE SCALE GENOMIC DNA]</scope>
    <source>
        <strain evidence="2">LaAM-08-1</strain>
    </source>
</reference>
<dbReference type="HOGENOM" id="CLU_1917392_0_0_1"/>
<name>A0A0C9X816_9AGAR</name>
<accession>A0A0C9X816</accession>
<reference evidence="1 2" key="1">
    <citation type="submission" date="2014-04" db="EMBL/GenBank/DDBJ databases">
        <authorList>
            <consortium name="DOE Joint Genome Institute"/>
            <person name="Kuo A."/>
            <person name="Kohler A."/>
            <person name="Nagy L.G."/>
            <person name="Floudas D."/>
            <person name="Copeland A."/>
            <person name="Barry K.W."/>
            <person name="Cichocki N."/>
            <person name="Veneault-Fourrey C."/>
            <person name="LaButti K."/>
            <person name="Lindquist E.A."/>
            <person name="Lipzen A."/>
            <person name="Lundell T."/>
            <person name="Morin E."/>
            <person name="Murat C."/>
            <person name="Sun H."/>
            <person name="Tunlid A."/>
            <person name="Henrissat B."/>
            <person name="Grigoriev I.V."/>
            <person name="Hibbett D.S."/>
            <person name="Martin F."/>
            <person name="Nordberg H.P."/>
            <person name="Cantor M.N."/>
            <person name="Hua S.X."/>
        </authorList>
    </citation>
    <scope>NUCLEOTIDE SEQUENCE [LARGE SCALE GENOMIC DNA]</scope>
    <source>
        <strain evidence="1 2">LaAM-08-1</strain>
    </source>
</reference>
<proteinExistence type="predicted"/>
<dbReference type="OrthoDB" id="5952536at2759"/>
<dbReference type="EMBL" id="KN838610">
    <property type="protein sequence ID" value="KIK01226.1"/>
    <property type="molecule type" value="Genomic_DNA"/>
</dbReference>
<dbReference type="Proteomes" id="UP000054477">
    <property type="component" value="Unassembled WGS sequence"/>
</dbReference>
<evidence type="ECO:0000313" key="1">
    <source>
        <dbReference type="EMBL" id="KIK01226.1"/>
    </source>
</evidence>